<dbReference type="AlphaFoldDB" id="A0A7G8AAS5"/>
<organism evidence="1">
    <name type="scientific">Pseudomonas aeruginosa</name>
    <dbReference type="NCBI Taxonomy" id="287"/>
    <lineage>
        <taxon>Bacteria</taxon>
        <taxon>Pseudomonadati</taxon>
        <taxon>Pseudomonadota</taxon>
        <taxon>Gammaproteobacteria</taxon>
        <taxon>Pseudomonadales</taxon>
        <taxon>Pseudomonadaceae</taxon>
        <taxon>Pseudomonas</taxon>
    </lineage>
</organism>
<dbReference type="EMBL" id="MN208062">
    <property type="protein sequence ID" value="QNI16096.1"/>
    <property type="molecule type" value="Genomic_DNA"/>
</dbReference>
<dbReference type="RefSeq" id="WP_172691600.1">
    <property type="nucleotide sequence ID" value="NZ_MN208062.1"/>
</dbReference>
<sequence length="89" mass="9523">MPYIDVVFEEEMPSIPQVIVSSEFLFPFTPCAHGAMDAIDHRVSSLTKKGFRLYGGASPASTAVSSCGPEPASGRAVSLFSWMAIAKKL</sequence>
<evidence type="ECO:0000313" key="1">
    <source>
        <dbReference type="EMBL" id="QNI16096.1"/>
    </source>
</evidence>
<proteinExistence type="predicted"/>
<reference evidence="1" key="1">
    <citation type="submission" date="2019-07" db="EMBL/GenBank/DDBJ databases">
        <title>Complete sequence of p243931-IMP.</title>
        <authorList>
            <person name="Jiang X."/>
            <person name="Yuan M."/>
            <person name="Zhou D."/>
        </authorList>
    </citation>
    <scope>NUCLEOTIDE SEQUENCE</scope>
    <source>
        <strain evidence="1">243931</strain>
        <plasmid evidence="1">p243931-IMP</plasmid>
    </source>
</reference>
<protein>
    <submittedName>
        <fullName evidence="1">Uncharacterized protein</fullName>
    </submittedName>
</protein>
<accession>A0A7G8AAS5</accession>
<keyword evidence="1" id="KW-0614">Plasmid</keyword>
<name>A0A7G8AAS5_PSEAI</name>
<geneLocation type="plasmid" evidence="1">
    <name>p243931-IMP</name>
</geneLocation>